<evidence type="ECO:0000313" key="2">
    <source>
        <dbReference type="Proteomes" id="UP001050975"/>
    </source>
</evidence>
<gene>
    <name evidence="1" type="ORF">MiSe_81980</name>
</gene>
<comment type="caution">
    <text evidence="1">The sequence shown here is derived from an EMBL/GenBank/DDBJ whole genome shotgun (WGS) entry which is preliminary data.</text>
</comment>
<sequence>MGTGLGYQLYHLFTPLYGLMASRYLWGNALTPAPGEKDFHLHGYQVVKVLTLPSVPEYCYSFRMNESHTLR</sequence>
<reference evidence="1" key="1">
    <citation type="submission" date="2019-10" db="EMBL/GenBank/DDBJ databases">
        <title>Draft genome sequece of Microseira wollei NIES-4236.</title>
        <authorList>
            <person name="Yamaguchi H."/>
            <person name="Suzuki S."/>
            <person name="Kawachi M."/>
        </authorList>
    </citation>
    <scope>NUCLEOTIDE SEQUENCE</scope>
    <source>
        <strain evidence="1">NIES-4236</strain>
    </source>
</reference>
<name>A0AAV3XR02_9CYAN</name>
<keyword evidence="2" id="KW-1185">Reference proteome</keyword>
<protein>
    <submittedName>
        <fullName evidence="1">Uncharacterized protein</fullName>
    </submittedName>
</protein>
<proteinExistence type="predicted"/>
<accession>A0AAV3XR02</accession>
<evidence type="ECO:0000313" key="1">
    <source>
        <dbReference type="EMBL" id="GET43376.1"/>
    </source>
</evidence>
<dbReference type="AlphaFoldDB" id="A0AAV3XR02"/>
<organism evidence="1 2">
    <name type="scientific">Microseira wollei NIES-4236</name>
    <dbReference type="NCBI Taxonomy" id="2530354"/>
    <lineage>
        <taxon>Bacteria</taxon>
        <taxon>Bacillati</taxon>
        <taxon>Cyanobacteriota</taxon>
        <taxon>Cyanophyceae</taxon>
        <taxon>Oscillatoriophycideae</taxon>
        <taxon>Aerosakkonematales</taxon>
        <taxon>Aerosakkonemataceae</taxon>
        <taxon>Microseira</taxon>
    </lineage>
</organism>
<dbReference type="EMBL" id="BLAY01000219">
    <property type="protein sequence ID" value="GET43376.1"/>
    <property type="molecule type" value="Genomic_DNA"/>
</dbReference>
<dbReference type="Proteomes" id="UP001050975">
    <property type="component" value="Unassembled WGS sequence"/>
</dbReference>